<evidence type="ECO:0000256" key="2">
    <source>
        <dbReference type="ARBA" id="ARBA00013025"/>
    </source>
</evidence>
<keyword evidence="7" id="KW-0460">Magnesium</keyword>
<dbReference type="Gene3D" id="3.40.1190.10">
    <property type="entry name" value="Mur-like, catalytic domain"/>
    <property type="match status" value="1"/>
</dbReference>
<feature type="domain" description="Mur ligase C-terminal" evidence="10">
    <location>
        <begin position="349"/>
        <end position="463"/>
    </location>
</feature>
<dbReference type="SUPFAM" id="SSF53623">
    <property type="entry name" value="MurD-like peptide ligases, catalytic domain"/>
    <property type="match status" value="1"/>
</dbReference>
<dbReference type="Proteomes" id="UP000531840">
    <property type="component" value="Unassembled WGS sequence"/>
</dbReference>
<dbReference type="NCBIfam" id="TIGR01499">
    <property type="entry name" value="folC"/>
    <property type="match status" value="1"/>
</dbReference>
<proteinExistence type="inferred from homology"/>
<evidence type="ECO:0000256" key="4">
    <source>
        <dbReference type="ARBA" id="ARBA00022723"/>
    </source>
</evidence>
<evidence type="ECO:0000313" key="12">
    <source>
        <dbReference type="EMBL" id="NYS47321.1"/>
    </source>
</evidence>
<keyword evidence="3" id="KW-0436">Ligase</keyword>
<dbReference type="Pfam" id="PF02875">
    <property type="entry name" value="Mur_ligase_C"/>
    <property type="match status" value="1"/>
</dbReference>
<comment type="caution">
    <text evidence="12">The sequence shown here is derived from an EMBL/GenBank/DDBJ whole genome shotgun (WGS) entry which is preliminary data.</text>
</comment>
<evidence type="ECO:0000259" key="10">
    <source>
        <dbReference type="Pfam" id="PF02875"/>
    </source>
</evidence>
<sequence length="477" mass="55277">MDKIKFYREKFRDFANKNNINITQEILEIFKNDDLELIYNELKKLNKNSLNDYLELICEDLIINGISKIERSGMKLGLHRMEEILKLFGNPEKKLKVIHIAGTNGKGSVSSYLRTVLSQKYKVGMYSSPGMISFNDRIRINDDFITYQEMYSLYKNVWDKWLENNPNSNDNLSFFEILTVVSLIYFEKNNVDFVIMEVGLGGRYDGTNIFAKKELSIITKIGLDHTDILGDTLEKIAYEKAGIIQQYDEVICYPAKREVLDVISNVAKEKNANMTILNSNDIKDYNLFAKYSVFSYKDYNNLKIKMLGEHQIYNACLSLLALENMQKRNIINLTDDQIRKGIENTVWSGRLEWLTDNILIDGAHNIDGVTSLINYLEKQKYKKLKILLGILTDKDYKEMITILENLDANFYLTKVPIEIKKSSTEDLKNSFVKKVEVIDDYKEAVTTILKDLKQDEILLITGSLYLISAVRKFILEN</sequence>
<dbReference type="PANTHER" id="PTHR11136">
    <property type="entry name" value="FOLYLPOLYGLUTAMATE SYNTHASE-RELATED"/>
    <property type="match status" value="1"/>
</dbReference>
<evidence type="ECO:0000256" key="7">
    <source>
        <dbReference type="ARBA" id="ARBA00022842"/>
    </source>
</evidence>
<dbReference type="PROSITE" id="PS01011">
    <property type="entry name" value="FOLYLPOLYGLU_SYNT_1"/>
    <property type="match status" value="1"/>
</dbReference>
<dbReference type="PANTHER" id="PTHR11136:SF0">
    <property type="entry name" value="DIHYDROFOLATE SYNTHETASE-RELATED"/>
    <property type="match status" value="1"/>
</dbReference>
<dbReference type="Gene3D" id="3.90.190.20">
    <property type="entry name" value="Mur ligase, C-terminal domain"/>
    <property type="match status" value="1"/>
</dbReference>
<dbReference type="Pfam" id="PF08245">
    <property type="entry name" value="Mur_ligase_M"/>
    <property type="match status" value="1"/>
</dbReference>
<dbReference type="InterPro" id="IPR036615">
    <property type="entry name" value="Mur_ligase_C_dom_sf"/>
</dbReference>
<keyword evidence="6" id="KW-0067">ATP-binding</keyword>
<evidence type="ECO:0000256" key="8">
    <source>
        <dbReference type="ARBA" id="ARBA00030592"/>
    </source>
</evidence>
<feature type="domain" description="Mur ligase central" evidence="11">
    <location>
        <begin position="100"/>
        <end position="321"/>
    </location>
</feature>
<dbReference type="PIRSF" id="PIRSF001563">
    <property type="entry name" value="Folylpolyglu_synth"/>
    <property type="match status" value="1"/>
</dbReference>
<evidence type="ECO:0000256" key="5">
    <source>
        <dbReference type="ARBA" id="ARBA00022741"/>
    </source>
</evidence>
<evidence type="ECO:0000256" key="3">
    <source>
        <dbReference type="ARBA" id="ARBA00022598"/>
    </source>
</evidence>
<keyword evidence="4" id="KW-0479">Metal-binding</keyword>
<dbReference type="InterPro" id="IPR036565">
    <property type="entry name" value="Mur-like_cat_sf"/>
</dbReference>
<comment type="catalytic activity">
    <reaction evidence="9">
        <text>(6S)-5,6,7,8-tetrahydrofolyl-(gamma-L-Glu)(n) + L-glutamate + ATP = (6S)-5,6,7,8-tetrahydrofolyl-(gamma-L-Glu)(n+1) + ADP + phosphate + H(+)</text>
        <dbReference type="Rhea" id="RHEA:10580"/>
        <dbReference type="Rhea" id="RHEA-COMP:14738"/>
        <dbReference type="Rhea" id="RHEA-COMP:14740"/>
        <dbReference type="ChEBI" id="CHEBI:15378"/>
        <dbReference type="ChEBI" id="CHEBI:29985"/>
        <dbReference type="ChEBI" id="CHEBI:30616"/>
        <dbReference type="ChEBI" id="CHEBI:43474"/>
        <dbReference type="ChEBI" id="CHEBI:141005"/>
        <dbReference type="ChEBI" id="CHEBI:456216"/>
        <dbReference type="EC" id="6.3.2.17"/>
    </reaction>
</comment>
<evidence type="ECO:0000259" key="11">
    <source>
        <dbReference type="Pfam" id="PF08245"/>
    </source>
</evidence>
<dbReference type="InterPro" id="IPR013221">
    <property type="entry name" value="Mur_ligase_cen"/>
</dbReference>
<keyword evidence="13" id="KW-1185">Reference proteome</keyword>
<gene>
    <name evidence="12" type="ORF">HZY85_03805</name>
</gene>
<dbReference type="InterPro" id="IPR001645">
    <property type="entry name" value="Folylpolyglutamate_synth"/>
</dbReference>
<dbReference type="EC" id="6.3.2.17" evidence="2"/>
<dbReference type="InterPro" id="IPR004101">
    <property type="entry name" value="Mur_ligase_C"/>
</dbReference>
<reference evidence="12 13" key="1">
    <citation type="submission" date="2020-07" db="EMBL/GenBank/DDBJ databases">
        <title>MOT database genomes.</title>
        <authorList>
            <person name="Joseph S."/>
            <person name="Aduse-Opoku J."/>
            <person name="Hashim A."/>
            <person name="Wade W."/>
            <person name="Curtis M."/>
        </authorList>
    </citation>
    <scope>NUCLEOTIDE SEQUENCE [LARGE SCALE GENOMIC DNA]</scope>
    <source>
        <strain evidence="12 13">CIP 106318</strain>
    </source>
</reference>
<keyword evidence="5" id="KW-0547">Nucleotide-binding</keyword>
<dbReference type="RefSeq" id="WP_179941060.1">
    <property type="nucleotide sequence ID" value="NZ_JACBYF010000005.1"/>
</dbReference>
<organism evidence="12 13">
    <name type="scientific">Gemelliphila palaticanis</name>
    <dbReference type="NCBI Taxonomy" id="81950"/>
    <lineage>
        <taxon>Bacteria</taxon>
        <taxon>Bacillati</taxon>
        <taxon>Bacillota</taxon>
        <taxon>Bacilli</taxon>
        <taxon>Bacillales</taxon>
        <taxon>Gemellaceae</taxon>
        <taxon>Gemelliphila</taxon>
    </lineage>
</organism>
<protein>
    <recommendedName>
        <fullName evidence="2">tetrahydrofolate synthase</fullName>
        <ecNumber evidence="2">6.3.2.17</ecNumber>
    </recommendedName>
    <alternativeName>
        <fullName evidence="8">Tetrahydrofolylpolyglutamate synthase</fullName>
    </alternativeName>
</protein>
<dbReference type="EMBL" id="JACBYF010000005">
    <property type="protein sequence ID" value="NYS47321.1"/>
    <property type="molecule type" value="Genomic_DNA"/>
</dbReference>
<evidence type="ECO:0000256" key="9">
    <source>
        <dbReference type="ARBA" id="ARBA00047493"/>
    </source>
</evidence>
<evidence type="ECO:0000256" key="6">
    <source>
        <dbReference type="ARBA" id="ARBA00022840"/>
    </source>
</evidence>
<accession>A0ABX2T2S4</accession>
<evidence type="ECO:0000313" key="13">
    <source>
        <dbReference type="Proteomes" id="UP000531840"/>
    </source>
</evidence>
<dbReference type="SUPFAM" id="SSF53244">
    <property type="entry name" value="MurD-like peptide ligases, peptide-binding domain"/>
    <property type="match status" value="1"/>
</dbReference>
<dbReference type="InterPro" id="IPR018109">
    <property type="entry name" value="Folylpolyglutamate_synth_CS"/>
</dbReference>
<evidence type="ECO:0000256" key="1">
    <source>
        <dbReference type="ARBA" id="ARBA00008276"/>
    </source>
</evidence>
<name>A0ABX2T2S4_9BACL</name>
<comment type="similarity">
    <text evidence="1">Belongs to the folylpolyglutamate synthase family.</text>
</comment>